<proteinExistence type="predicted"/>
<feature type="region of interest" description="Disordered" evidence="1">
    <location>
        <begin position="79"/>
        <end position="104"/>
    </location>
</feature>
<feature type="region of interest" description="Disordered" evidence="1">
    <location>
        <begin position="237"/>
        <end position="270"/>
    </location>
</feature>
<protein>
    <submittedName>
        <fullName evidence="2">Uncharacterized protein</fullName>
    </submittedName>
</protein>
<reference evidence="2 3" key="1">
    <citation type="submission" date="2023-02" db="EMBL/GenBank/DDBJ databases">
        <title>LHISI_Scaffold_Assembly.</title>
        <authorList>
            <person name="Stuart O.P."/>
            <person name="Cleave R."/>
            <person name="Magrath M.J.L."/>
            <person name="Mikheyev A.S."/>
        </authorList>
    </citation>
    <scope>NUCLEOTIDE SEQUENCE [LARGE SCALE GENOMIC DNA]</scope>
    <source>
        <strain evidence="2">Daus_M_001</strain>
        <tissue evidence="2">Leg muscle</tissue>
    </source>
</reference>
<evidence type="ECO:0000313" key="2">
    <source>
        <dbReference type="EMBL" id="KAJ8888824.1"/>
    </source>
</evidence>
<evidence type="ECO:0000256" key="1">
    <source>
        <dbReference type="SAM" id="MobiDB-lite"/>
    </source>
</evidence>
<feature type="compositionally biased region" description="Basic residues" evidence="1">
    <location>
        <begin position="243"/>
        <end position="254"/>
    </location>
</feature>
<dbReference type="EMBL" id="JARBHB010000003">
    <property type="protein sequence ID" value="KAJ8888824.1"/>
    <property type="molecule type" value="Genomic_DNA"/>
</dbReference>
<sequence length="644" mass="71916">MPIGLPLRRTNATVDLGQFTFRAIAQLDSPLRWQLTITPLSKSDSSVPRAISLSTGSTPACSVWRPHKSSDVRLVKRRNERVGGPEIPEKTSRPAASSGMTPHTTIRGNRTRFVLVRCEWSTQNTAAAPIIISNSKIFIEKTLWFMLHDTGLQMPGDERKASGRLYSTTDAVSNCGNVSAVCDMLSLSLSLSLGSWEPVHDSPPSTLSMSAWEAWRRSDGSCDLGFGYSEQNLGSGRVNKGPRFGKLRREHSRRTPPASRIPSPDRRRVKYGHGRTRRLRGVTWVVVVEDRSAAGTARQGGKSRFHRVADIPAVIHVAAPAACADLCRPMTGDSRCPSSSTFRQGQRAHRSPAIRQNPIVEETEDFQENPPPNDNAPHISCMQKFCTTQWELEPFFILVKCELSDHCTTHKSDSDLFQGAASLPRISFSSGLIKRERIPQCGRLELAPTSLPRAVIGDPTRPPHFLERCARGCLSPFWESHECRQWRDLLASQTSSRLLEFPIRLATMQECSGETGWRLSPPWRPKTLYILQQPNGRQSLTEAAWRVCASEVKCGRLLEIAGRRPVRCLWLEWTRGCETDEPPQHGHQAHLTSHHLTSACEATSDRWCMAPHFTRGLSSCCGYEEQFDTNTATPETLAHPRRKP</sequence>
<evidence type="ECO:0000313" key="3">
    <source>
        <dbReference type="Proteomes" id="UP001159363"/>
    </source>
</evidence>
<name>A0ABQ9HWS2_9NEOP</name>
<comment type="caution">
    <text evidence="2">The sequence shown here is derived from an EMBL/GenBank/DDBJ whole genome shotgun (WGS) entry which is preliminary data.</text>
</comment>
<accession>A0ABQ9HWS2</accession>
<keyword evidence="3" id="KW-1185">Reference proteome</keyword>
<feature type="compositionally biased region" description="Basic and acidic residues" evidence="1">
    <location>
        <begin position="80"/>
        <end position="92"/>
    </location>
</feature>
<feature type="compositionally biased region" description="Polar residues" evidence="1">
    <location>
        <begin position="94"/>
        <end position="104"/>
    </location>
</feature>
<gene>
    <name evidence="2" type="ORF">PR048_008318</name>
</gene>
<dbReference type="Proteomes" id="UP001159363">
    <property type="component" value="Chromosome 3"/>
</dbReference>
<organism evidence="2 3">
    <name type="scientific">Dryococelus australis</name>
    <dbReference type="NCBI Taxonomy" id="614101"/>
    <lineage>
        <taxon>Eukaryota</taxon>
        <taxon>Metazoa</taxon>
        <taxon>Ecdysozoa</taxon>
        <taxon>Arthropoda</taxon>
        <taxon>Hexapoda</taxon>
        <taxon>Insecta</taxon>
        <taxon>Pterygota</taxon>
        <taxon>Neoptera</taxon>
        <taxon>Polyneoptera</taxon>
        <taxon>Phasmatodea</taxon>
        <taxon>Verophasmatodea</taxon>
        <taxon>Anareolatae</taxon>
        <taxon>Phasmatidae</taxon>
        <taxon>Eurycanthinae</taxon>
        <taxon>Dryococelus</taxon>
    </lineage>
</organism>